<reference evidence="3" key="1">
    <citation type="submission" date="2023-02" db="EMBL/GenBank/DDBJ databases">
        <title>Genome of toxic invasive species Heracleum sosnowskyi carries increased number of genes despite the absence of recent whole-genome duplications.</title>
        <authorList>
            <person name="Schelkunov M."/>
            <person name="Shtratnikova V."/>
            <person name="Makarenko M."/>
            <person name="Klepikova A."/>
            <person name="Omelchenko D."/>
            <person name="Novikova G."/>
            <person name="Obukhova E."/>
            <person name="Bogdanov V."/>
            <person name="Penin A."/>
            <person name="Logacheva M."/>
        </authorList>
    </citation>
    <scope>NUCLEOTIDE SEQUENCE</scope>
    <source>
        <strain evidence="3">Hsosn_3</strain>
        <tissue evidence="3">Leaf</tissue>
    </source>
</reference>
<accession>A0AAD8I0D4</accession>
<dbReference type="PANTHER" id="PTHR47213">
    <property type="entry name" value="OS07G0567300 PROTEIN"/>
    <property type="match status" value="1"/>
</dbReference>
<dbReference type="InterPro" id="IPR029044">
    <property type="entry name" value="Nucleotide-diphossugar_trans"/>
</dbReference>
<dbReference type="PANTHER" id="PTHR47213:SF1">
    <property type="entry name" value="OS07G0567300 PROTEIN"/>
    <property type="match status" value="1"/>
</dbReference>
<dbReference type="Pfam" id="PF04488">
    <property type="entry name" value="Gly_transf_sug"/>
    <property type="match status" value="1"/>
</dbReference>
<dbReference type="SUPFAM" id="SSF53448">
    <property type="entry name" value="Nucleotide-diphospho-sugar transferases"/>
    <property type="match status" value="1"/>
</dbReference>
<feature type="domain" description="Alpha 1,4-glycosyltransferase" evidence="2">
    <location>
        <begin position="530"/>
        <end position="660"/>
    </location>
</feature>
<feature type="region of interest" description="Disordered" evidence="1">
    <location>
        <begin position="310"/>
        <end position="339"/>
    </location>
</feature>
<dbReference type="AlphaFoldDB" id="A0AAD8I0D4"/>
<dbReference type="InterPro" id="IPR007577">
    <property type="entry name" value="GlycoTrfase_DXD_sugar-bd_CS"/>
</dbReference>
<reference evidence="3" key="2">
    <citation type="submission" date="2023-05" db="EMBL/GenBank/DDBJ databases">
        <authorList>
            <person name="Schelkunov M.I."/>
        </authorList>
    </citation>
    <scope>NUCLEOTIDE SEQUENCE</scope>
    <source>
        <strain evidence="3">Hsosn_3</strain>
        <tissue evidence="3">Leaf</tissue>
    </source>
</reference>
<dbReference type="Gene3D" id="3.90.550.20">
    <property type="match status" value="1"/>
</dbReference>
<dbReference type="InterPro" id="IPR007652">
    <property type="entry name" value="A1-4-GlycosylTfrase_dom"/>
</dbReference>
<name>A0AAD8I0D4_9APIA</name>
<dbReference type="EMBL" id="JAUIZM010000007">
    <property type="protein sequence ID" value="KAK1375718.1"/>
    <property type="molecule type" value="Genomic_DNA"/>
</dbReference>
<dbReference type="InterPro" id="IPR044789">
    <property type="entry name" value="Put_A1-4-GlycosylTfrase_plant"/>
</dbReference>
<dbReference type="Proteomes" id="UP001237642">
    <property type="component" value="Unassembled WGS sequence"/>
</dbReference>
<evidence type="ECO:0000313" key="3">
    <source>
        <dbReference type="EMBL" id="KAK1375718.1"/>
    </source>
</evidence>
<proteinExistence type="predicted"/>
<evidence type="ECO:0000256" key="1">
    <source>
        <dbReference type="SAM" id="MobiDB-lite"/>
    </source>
</evidence>
<gene>
    <name evidence="3" type="ORF">POM88_031911</name>
</gene>
<organism evidence="3 4">
    <name type="scientific">Heracleum sosnowskyi</name>
    <dbReference type="NCBI Taxonomy" id="360622"/>
    <lineage>
        <taxon>Eukaryota</taxon>
        <taxon>Viridiplantae</taxon>
        <taxon>Streptophyta</taxon>
        <taxon>Embryophyta</taxon>
        <taxon>Tracheophyta</taxon>
        <taxon>Spermatophyta</taxon>
        <taxon>Magnoliopsida</taxon>
        <taxon>eudicotyledons</taxon>
        <taxon>Gunneridae</taxon>
        <taxon>Pentapetalae</taxon>
        <taxon>asterids</taxon>
        <taxon>campanulids</taxon>
        <taxon>Apiales</taxon>
        <taxon>Apiaceae</taxon>
        <taxon>Apioideae</taxon>
        <taxon>apioid superclade</taxon>
        <taxon>Tordylieae</taxon>
        <taxon>Tordyliinae</taxon>
        <taxon>Heracleum</taxon>
    </lineage>
</organism>
<keyword evidence="4" id="KW-1185">Reference proteome</keyword>
<dbReference type="Pfam" id="PF04572">
    <property type="entry name" value="Gb3_synth"/>
    <property type="match status" value="1"/>
</dbReference>
<evidence type="ECO:0000259" key="2">
    <source>
        <dbReference type="Pfam" id="PF04572"/>
    </source>
</evidence>
<evidence type="ECO:0000313" key="4">
    <source>
        <dbReference type="Proteomes" id="UP001237642"/>
    </source>
</evidence>
<comment type="caution">
    <text evidence="3">The sequence shown here is derived from an EMBL/GenBank/DDBJ whole genome shotgun (WGS) entry which is preliminary data.</text>
</comment>
<protein>
    <submittedName>
        <fullName evidence="3">Alpha 1,4-glycosyltransferase domain-containing protein</fullName>
    </submittedName>
</protein>
<sequence>MLRRLRVRRRPSYASHLCAITTAILLLLSVSLLHSRLTSDRPTNPLLQSNSQNDAVSFSDPLLDDADTDDLKTVVGSDDRIDELDDVDSDPSKISNVDEILRGVELEDEDNKDSKARVLVRGYYFDHVSNVIRRAFDKKSIDLWEDYVNFDVNLGLGLEDLSRGVFASDDIPVDENVRRKIGEVKAIEDALLLNIGGRVSPLREGWGDWFDKKGDFLRRDKMFKSNLELLNPLNNPLLQDPDGVGVTGLTKGDKMVLKGLVSEFKNVPFLVRKAPEIGKVEGGGGGGGGKDVESEIKVAERKTLGDNVVNSSVGERGVGGSGSGSDAKRVDSVVGDKGSKSVDGKVWSEFSGQVYADGRRWGYYPGLDGHLSFLNFMDAFFREGRCSMRIFMVWNSPPWAFSVRQQRGLESLLFHNPDACVVILSETIELNLFDSFVKDGFKVAVAMPNLDELLKDTPTHIFASVWLDWKKTKFYSTHFSELVRLASLYKYGGIYLDSDIVVLQPLSSLNNTVGLENEHNGSNLNGAVMAFRKHSPFIWDCLTEFYATYDDTLVRWNGAELLTRVGKSFLNKASPSDKTTELKLQPSFAFFPISRDNITSFFTTPSSTSERAQQDGLFKKILDESVTFHFWNSLTSALIPEPDSLVARLINHSCIRCSDVL</sequence>